<dbReference type="PANTHER" id="PTHR36978:SF4">
    <property type="entry name" value="P-LOOP CONTAINING NUCLEOSIDE TRIPHOSPHATE HYDROLASE PROTEIN"/>
    <property type="match status" value="1"/>
</dbReference>
<dbReference type="EMBL" id="CAJNOT010000216">
    <property type="protein sequence ID" value="CAF0897522.1"/>
    <property type="molecule type" value="Genomic_DNA"/>
</dbReference>
<dbReference type="SUPFAM" id="SSF52540">
    <property type="entry name" value="P-loop containing nucleoside triphosphate hydrolases"/>
    <property type="match status" value="1"/>
</dbReference>
<dbReference type="AlphaFoldDB" id="A0A813ZCN5"/>
<evidence type="ECO:0000313" key="3">
    <source>
        <dbReference type="Proteomes" id="UP000663864"/>
    </source>
</evidence>
<proteinExistence type="predicted"/>
<reference evidence="2" key="1">
    <citation type="submission" date="2021-02" db="EMBL/GenBank/DDBJ databases">
        <authorList>
            <person name="Nowell W R."/>
        </authorList>
    </citation>
    <scope>NUCLEOTIDE SEQUENCE</scope>
</reference>
<dbReference type="InterPro" id="IPR040632">
    <property type="entry name" value="Sulfotransfer_4"/>
</dbReference>
<gene>
    <name evidence="2" type="ORF">ZHD862_LOCUS7213</name>
</gene>
<protein>
    <recommendedName>
        <fullName evidence="4">NAD dependent epimerase/dehydratase</fullName>
    </recommendedName>
</protein>
<evidence type="ECO:0000313" key="2">
    <source>
        <dbReference type="EMBL" id="CAF0897522.1"/>
    </source>
</evidence>
<feature type="transmembrane region" description="Helical" evidence="1">
    <location>
        <begin position="233"/>
        <end position="254"/>
    </location>
</feature>
<comment type="caution">
    <text evidence="2">The sequence shown here is derived from an EMBL/GenBank/DDBJ whole genome shotgun (WGS) entry which is preliminary data.</text>
</comment>
<name>A0A813ZCN5_9BILA</name>
<keyword evidence="1" id="KW-0472">Membrane</keyword>
<keyword evidence="1" id="KW-1133">Transmembrane helix</keyword>
<dbReference type="InterPro" id="IPR027417">
    <property type="entry name" value="P-loop_NTPase"/>
</dbReference>
<keyword evidence="1" id="KW-0812">Transmembrane</keyword>
<dbReference type="Pfam" id="PF17784">
    <property type="entry name" value="Sulfotransfer_4"/>
    <property type="match status" value="1"/>
</dbReference>
<dbReference type="Gene3D" id="3.40.50.300">
    <property type="entry name" value="P-loop containing nucleotide triphosphate hydrolases"/>
    <property type="match status" value="1"/>
</dbReference>
<evidence type="ECO:0000256" key="1">
    <source>
        <dbReference type="SAM" id="Phobius"/>
    </source>
</evidence>
<organism evidence="2 3">
    <name type="scientific">Rotaria sordida</name>
    <dbReference type="NCBI Taxonomy" id="392033"/>
    <lineage>
        <taxon>Eukaryota</taxon>
        <taxon>Metazoa</taxon>
        <taxon>Spiralia</taxon>
        <taxon>Gnathifera</taxon>
        <taxon>Rotifera</taxon>
        <taxon>Eurotatoria</taxon>
        <taxon>Bdelloidea</taxon>
        <taxon>Philodinida</taxon>
        <taxon>Philodinidae</taxon>
        <taxon>Rotaria</taxon>
    </lineage>
</organism>
<sequence>MQKIIFEDEKVHRRKTDSDHANYLRIIGAGLPRTGTSSLKAALEQLGFGPCHHMAELFDKPERSILFSRALDGHEIDFHELMKGYGSTVDAPTQIFYKEIHKAYPKAKIILTVRDTGEKWFESMTNSIGPTATDISYYIAVYPIRFLRLQCIVAKKIFKKWMTEYGEIGPRIHDLYNARVINENKKDELLVFNVKEGWPPLCKFLNVPIPTDIPFPNVNDTKYIQHAFFKARLFGWSVWACIVAVGAIIIYFFIELMRF</sequence>
<accession>A0A813ZCN5</accession>
<dbReference type="Proteomes" id="UP000663864">
    <property type="component" value="Unassembled WGS sequence"/>
</dbReference>
<evidence type="ECO:0008006" key="4">
    <source>
        <dbReference type="Google" id="ProtNLM"/>
    </source>
</evidence>
<dbReference type="PANTHER" id="PTHR36978">
    <property type="entry name" value="P-LOOP CONTAINING NUCLEOTIDE TRIPHOSPHATE HYDROLASE"/>
    <property type="match status" value="1"/>
</dbReference>